<evidence type="ECO:0000313" key="3">
    <source>
        <dbReference type="EMBL" id="CAB4557769.1"/>
    </source>
</evidence>
<dbReference type="EMBL" id="CAEZTD010000026">
    <property type="protein sequence ID" value="CAB4557769.1"/>
    <property type="molecule type" value="Genomic_DNA"/>
</dbReference>
<dbReference type="AlphaFoldDB" id="A0A6J6D4Y3"/>
<feature type="domain" description="Glycine-rich" evidence="2">
    <location>
        <begin position="60"/>
        <end position="255"/>
    </location>
</feature>
<feature type="transmembrane region" description="Helical" evidence="1">
    <location>
        <begin position="259"/>
        <end position="281"/>
    </location>
</feature>
<evidence type="ECO:0000256" key="1">
    <source>
        <dbReference type="SAM" id="Phobius"/>
    </source>
</evidence>
<evidence type="ECO:0000259" key="2">
    <source>
        <dbReference type="Pfam" id="PF21722"/>
    </source>
</evidence>
<keyword evidence="1" id="KW-1133">Transmembrane helix</keyword>
<accession>A0A6J6D4Y3</accession>
<proteinExistence type="predicted"/>
<reference evidence="3" key="1">
    <citation type="submission" date="2020-05" db="EMBL/GenBank/DDBJ databases">
        <authorList>
            <person name="Chiriac C."/>
            <person name="Salcher M."/>
            <person name="Ghai R."/>
            <person name="Kavagutti S V."/>
        </authorList>
    </citation>
    <scope>NUCLEOTIDE SEQUENCE</scope>
</reference>
<dbReference type="InterPro" id="IPR049304">
    <property type="entry name" value="Gly_rich_dom"/>
</dbReference>
<sequence length="317" mass="31115">MEKLSTHRRNVAAFAGLGLIATPLVALGNPAFASTEDCTAVDPSATEVSAGVCEIQFVEAGDFSIAAPSGVAKMSAVLVGGGGGHSSYNGEYAGGGGSVVYVASVNTSAPIEVTVGEGVDGAVDAGGASSVNSDEAAGGFSGNRDGTTTGCMCGGYSGNGNAGWLSDEGGAGGGAGGSAIDIATGGLGRTASAVANDAEMWPALPGEPAYGPGGLFGVTVTPVETAGAGAPSDGSVGNDGLVILRWTYAGLANTGLTTWNIALGAMFAAGLFFVAFGSLSARNKLRFAGSRERLVGLLKDANDRLTREDSSRRDDVS</sequence>
<keyword evidence="1" id="KW-0812">Transmembrane</keyword>
<name>A0A6J6D4Y3_9ZZZZ</name>
<keyword evidence="1" id="KW-0472">Membrane</keyword>
<protein>
    <submittedName>
        <fullName evidence="3">Unannotated protein</fullName>
    </submittedName>
</protein>
<dbReference type="Pfam" id="PF21722">
    <property type="entry name" value="Gly_rich_2"/>
    <property type="match status" value="1"/>
</dbReference>
<organism evidence="3">
    <name type="scientific">freshwater metagenome</name>
    <dbReference type="NCBI Taxonomy" id="449393"/>
    <lineage>
        <taxon>unclassified sequences</taxon>
        <taxon>metagenomes</taxon>
        <taxon>ecological metagenomes</taxon>
    </lineage>
</organism>
<gene>
    <name evidence="3" type="ORF">UFOPK1591_00502</name>
</gene>